<comment type="caution">
    <text evidence="2">The sequence shown here is derived from an EMBL/GenBank/DDBJ whole genome shotgun (WGS) entry which is preliminary data.</text>
</comment>
<organism evidence="2 3">
    <name type="scientific">Monilinia laxa</name>
    <name type="common">Brown rot fungus</name>
    <name type="synonym">Sclerotinia laxa</name>
    <dbReference type="NCBI Taxonomy" id="61186"/>
    <lineage>
        <taxon>Eukaryota</taxon>
        <taxon>Fungi</taxon>
        <taxon>Dikarya</taxon>
        <taxon>Ascomycota</taxon>
        <taxon>Pezizomycotina</taxon>
        <taxon>Leotiomycetes</taxon>
        <taxon>Helotiales</taxon>
        <taxon>Sclerotiniaceae</taxon>
        <taxon>Monilinia</taxon>
    </lineage>
</organism>
<feature type="compositionally biased region" description="Low complexity" evidence="1">
    <location>
        <begin position="1"/>
        <end position="13"/>
    </location>
</feature>
<sequence length="78" mass="8793">MQTTQNNTNNTITPQPPSPNRPPPMPHPSNPGRGPHLRQQRRSLPHHPGYPPCKPFAATIPPTPSALRYRIRRYDDGL</sequence>
<feature type="compositionally biased region" description="Basic residues" evidence="1">
    <location>
        <begin position="35"/>
        <end position="45"/>
    </location>
</feature>
<dbReference type="AlphaFoldDB" id="A0A5N6KJV0"/>
<reference evidence="2 3" key="1">
    <citation type="submission" date="2019-06" db="EMBL/GenBank/DDBJ databases">
        <title>Genome Sequence of the Brown Rot Fungal Pathogen Monilinia laxa.</title>
        <authorList>
            <person name="De Miccolis Angelini R.M."/>
            <person name="Landi L."/>
            <person name="Abate D."/>
            <person name="Pollastro S."/>
            <person name="Romanazzi G."/>
            <person name="Faretra F."/>
        </authorList>
    </citation>
    <scope>NUCLEOTIDE SEQUENCE [LARGE SCALE GENOMIC DNA]</scope>
    <source>
        <strain evidence="2 3">Mlax316</strain>
    </source>
</reference>
<dbReference type="EMBL" id="VIGI01000002">
    <property type="protein sequence ID" value="KAB8303965.1"/>
    <property type="molecule type" value="Genomic_DNA"/>
</dbReference>
<feature type="region of interest" description="Disordered" evidence="1">
    <location>
        <begin position="1"/>
        <end position="64"/>
    </location>
</feature>
<accession>A0A5N6KJV0</accession>
<feature type="compositionally biased region" description="Pro residues" evidence="1">
    <location>
        <begin position="14"/>
        <end position="29"/>
    </location>
</feature>
<evidence type="ECO:0000313" key="2">
    <source>
        <dbReference type="EMBL" id="KAB8303965.1"/>
    </source>
</evidence>
<name>A0A5N6KJV0_MONLA</name>
<proteinExistence type="predicted"/>
<evidence type="ECO:0000313" key="3">
    <source>
        <dbReference type="Proteomes" id="UP000326757"/>
    </source>
</evidence>
<evidence type="ECO:0000256" key="1">
    <source>
        <dbReference type="SAM" id="MobiDB-lite"/>
    </source>
</evidence>
<keyword evidence="3" id="KW-1185">Reference proteome</keyword>
<gene>
    <name evidence="2" type="ORF">EYC80_005321</name>
</gene>
<dbReference type="Proteomes" id="UP000326757">
    <property type="component" value="Unassembled WGS sequence"/>
</dbReference>
<protein>
    <submittedName>
        <fullName evidence="2">Uncharacterized protein</fullName>
    </submittedName>
</protein>